<keyword evidence="5 10" id="KW-0315">Glutamine amidotransferase</keyword>
<reference evidence="13 14" key="1">
    <citation type="submission" date="2020-08" db="EMBL/GenBank/DDBJ databases">
        <title>Genomic Encyclopedia of Type Strains, Phase IV (KMG-IV): sequencing the most valuable type-strain genomes for metagenomic binning, comparative biology and taxonomic classification.</title>
        <authorList>
            <person name="Goeker M."/>
        </authorList>
    </citation>
    <scope>NUCLEOTIDE SEQUENCE [LARGE SCALE GENOMIC DNA]</scope>
    <source>
        <strain evidence="13 14">DSM 27165</strain>
    </source>
</reference>
<evidence type="ECO:0000256" key="5">
    <source>
        <dbReference type="ARBA" id="ARBA00022962"/>
    </source>
</evidence>
<dbReference type="AlphaFoldDB" id="A0A840MPQ7"/>
<comment type="subcellular location">
    <subcellularLocation>
        <location evidence="10">Cytoplasm</location>
    </subcellularLocation>
</comment>
<sequence length="215" mass="23999">MKQTIAVIDYGMGNLRSVTKALEHVAPDSRVLLTSDARQIEQADKVVFPGQGAMRDCMAELTTRGLRDAVHTTATDRPFLGICIGEQMLFEHSEEFDTPGLGILPGQVKRFPSDQMVDAQGQRLKVPHMGWSEVWHSRPHPLWHGIEDGARFYFVHSYFVTTPDTALTTGESTYPNRFTCAVGRNNLFATQFHPEKSHSAGLRLLSNFVAWNGQA</sequence>
<dbReference type="PIRSF" id="PIRSF000495">
    <property type="entry name" value="Amidotransf_hisH"/>
    <property type="match status" value="1"/>
</dbReference>
<dbReference type="PANTHER" id="PTHR42701:SF2">
    <property type="entry name" value="IMIDAZOLE GLYCEROL PHOSPHATE SYNTHASE SUBUNIT HISH 1"/>
    <property type="match status" value="1"/>
</dbReference>
<dbReference type="RefSeq" id="WP_184039302.1">
    <property type="nucleotide sequence ID" value="NZ_JACHHY010000013.1"/>
</dbReference>
<evidence type="ECO:0000256" key="6">
    <source>
        <dbReference type="ARBA" id="ARBA00023102"/>
    </source>
</evidence>
<feature type="active site" description="Nucleophile" evidence="10 11">
    <location>
        <position position="83"/>
    </location>
</feature>
<evidence type="ECO:0000256" key="10">
    <source>
        <dbReference type="HAMAP-Rule" id="MF_00278"/>
    </source>
</evidence>
<dbReference type="InterPro" id="IPR017926">
    <property type="entry name" value="GATASE"/>
</dbReference>
<evidence type="ECO:0000256" key="4">
    <source>
        <dbReference type="ARBA" id="ARBA00022801"/>
    </source>
</evidence>
<evidence type="ECO:0000256" key="1">
    <source>
        <dbReference type="ARBA" id="ARBA00005091"/>
    </source>
</evidence>
<organism evidence="13 14">
    <name type="scientific">Chitinivorax tropicus</name>
    <dbReference type="NCBI Taxonomy" id="714531"/>
    <lineage>
        <taxon>Bacteria</taxon>
        <taxon>Pseudomonadati</taxon>
        <taxon>Pseudomonadota</taxon>
        <taxon>Betaproteobacteria</taxon>
        <taxon>Chitinivorax</taxon>
    </lineage>
</organism>
<evidence type="ECO:0000256" key="3">
    <source>
        <dbReference type="ARBA" id="ARBA00022605"/>
    </source>
</evidence>
<keyword evidence="2 10" id="KW-0963">Cytoplasm</keyword>
<feature type="active site" evidence="10 11">
    <location>
        <position position="195"/>
    </location>
</feature>
<keyword evidence="13" id="KW-0328">Glycosyltransferase</keyword>
<comment type="subunit">
    <text evidence="10">Heterodimer of HisH and HisF.</text>
</comment>
<dbReference type="CDD" id="cd01748">
    <property type="entry name" value="GATase1_IGP_Synthase"/>
    <property type="match status" value="1"/>
</dbReference>
<gene>
    <name evidence="10" type="primary">hisH</name>
    <name evidence="13" type="ORF">HNQ59_002377</name>
</gene>
<dbReference type="EC" id="3.5.1.2" evidence="10"/>
<keyword evidence="6 10" id="KW-0368">Histidine biosynthesis</keyword>
<dbReference type="GO" id="GO:0016829">
    <property type="term" value="F:lyase activity"/>
    <property type="evidence" value="ECO:0007669"/>
    <property type="project" value="UniProtKB-KW"/>
</dbReference>
<dbReference type="GO" id="GO:0000107">
    <property type="term" value="F:imidazoleglycerol-phosphate synthase activity"/>
    <property type="evidence" value="ECO:0007669"/>
    <property type="project" value="UniProtKB-UniRule"/>
</dbReference>
<dbReference type="GO" id="GO:0000105">
    <property type="term" value="P:L-histidine biosynthetic process"/>
    <property type="evidence" value="ECO:0007669"/>
    <property type="project" value="UniProtKB-UniRule"/>
</dbReference>
<comment type="pathway">
    <text evidence="1 10">Amino-acid biosynthesis; L-histidine biosynthesis; L-histidine from 5-phospho-alpha-D-ribose 1-diphosphate: step 5/9.</text>
</comment>
<keyword evidence="13" id="KW-0808">Transferase</keyword>
<dbReference type="EMBL" id="JACHHY010000013">
    <property type="protein sequence ID" value="MBB5019079.1"/>
    <property type="molecule type" value="Genomic_DNA"/>
</dbReference>
<evidence type="ECO:0000256" key="8">
    <source>
        <dbReference type="ARBA" id="ARBA00047838"/>
    </source>
</evidence>
<keyword evidence="4 10" id="KW-0378">Hydrolase</keyword>
<evidence type="ECO:0000256" key="9">
    <source>
        <dbReference type="ARBA" id="ARBA00049534"/>
    </source>
</evidence>
<proteinExistence type="inferred from homology"/>
<evidence type="ECO:0000256" key="2">
    <source>
        <dbReference type="ARBA" id="ARBA00022490"/>
    </source>
</evidence>
<feature type="active site" evidence="10 11">
    <location>
        <position position="193"/>
    </location>
</feature>
<protein>
    <recommendedName>
        <fullName evidence="10">Imidazole glycerol phosphate synthase subunit HisH</fullName>
        <ecNumber evidence="10">4.3.2.10</ecNumber>
    </recommendedName>
    <alternativeName>
        <fullName evidence="10">IGP synthase glutaminase subunit</fullName>
        <ecNumber evidence="10">3.5.1.2</ecNumber>
    </alternativeName>
    <alternativeName>
        <fullName evidence="10">IGP synthase subunit HisH</fullName>
    </alternativeName>
    <alternativeName>
        <fullName evidence="10">ImGP synthase subunit HisH</fullName>
        <shortName evidence="10">IGPS subunit HisH</shortName>
    </alternativeName>
</protein>
<dbReference type="GO" id="GO:0005737">
    <property type="term" value="C:cytoplasm"/>
    <property type="evidence" value="ECO:0007669"/>
    <property type="project" value="UniProtKB-SubCell"/>
</dbReference>
<comment type="caution">
    <text evidence="13">The sequence shown here is derived from an EMBL/GenBank/DDBJ whole genome shotgun (WGS) entry which is preliminary data.</text>
</comment>
<keyword evidence="14" id="KW-1185">Reference proteome</keyword>
<keyword evidence="3 10" id="KW-0028">Amino-acid biosynthesis</keyword>
<comment type="catalytic activity">
    <reaction evidence="9 10">
        <text>L-glutamine + H2O = L-glutamate + NH4(+)</text>
        <dbReference type="Rhea" id="RHEA:15889"/>
        <dbReference type="ChEBI" id="CHEBI:15377"/>
        <dbReference type="ChEBI" id="CHEBI:28938"/>
        <dbReference type="ChEBI" id="CHEBI:29985"/>
        <dbReference type="ChEBI" id="CHEBI:58359"/>
        <dbReference type="EC" id="3.5.1.2"/>
    </reaction>
</comment>
<feature type="domain" description="Glutamine amidotransferase" evidence="12">
    <location>
        <begin position="7"/>
        <end position="209"/>
    </location>
</feature>
<evidence type="ECO:0000256" key="11">
    <source>
        <dbReference type="PIRSR" id="PIRSR000495-1"/>
    </source>
</evidence>
<evidence type="ECO:0000313" key="13">
    <source>
        <dbReference type="EMBL" id="MBB5019079.1"/>
    </source>
</evidence>
<keyword evidence="7 10" id="KW-0456">Lyase</keyword>
<dbReference type="InterPro" id="IPR029062">
    <property type="entry name" value="Class_I_gatase-like"/>
</dbReference>
<evidence type="ECO:0000256" key="7">
    <source>
        <dbReference type="ARBA" id="ARBA00023239"/>
    </source>
</evidence>
<comment type="function">
    <text evidence="10">IGPS catalyzes the conversion of PRFAR and glutamine to IGP, AICAR and glutamate. The HisH subunit catalyzes the hydrolysis of glutamine to glutamate and ammonia as part of the synthesis of IGP and AICAR. The resulting ammonia molecule is channeled to the active site of HisF.</text>
</comment>
<dbReference type="Pfam" id="PF00117">
    <property type="entry name" value="GATase"/>
    <property type="match status" value="1"/>
</dbReference>
<dbReference type="GO" id="GO:0004359">
    <property type="term" value="F:glutaminase activity"/>
    <property type="evidence" value="ECO:0007669"/>
    <property type="project" value="UniProtKB-EC"/>
</dbReference>
<evidence type="ECO:0000259" key="12">
    <source>
        <dbReference type="Pfam" id="PF00117"/>
    </source>
</evidence>
<accession>A0A840MPQ7</accession>
<dbReference type="UniPathway" id="UPA00031">
    <property type="reaction ID" value="UER00010"/>
</dbReference>
<dbReference type="PROSITE" id="PS51273">
    <property type="entry name" value="GATASE_TYPE_1"/>
    <property type="match status" value="1"/>
</dbReference>
<dbReference type="SUPFAM" id="SSF52317">
    <property type="entry name" value="Class I glutamine amidotransferase-like"/>
    <property type="match status" value="1"/>
</dbReference>
<dbReference type="Proteomes" id="UP000575898">
    <property type="component" value="Unassembled WGS sequence"/>
</dbReference>
<dbReference type="PANTHER" id="PTHR42701">
    <property type="entry name" value="IMIDAZOLE GLYCEROL PHOSPHATE SYNTHASE SUBUNIT HISH"/>
    <property type="match status" value="1"/>
</dbReference>
<comment type="catalytic activity">
    <reaction evidence="8 10">
        <text>5-[(5-phospho-1-deoxy-D-ribulos-1-ylimino)methylamino]-1-(5-phospho-beta-D-ribosyl)imidazole-4-carboxamide + L-glutamine = D-erythro-1-(imidazol-4-yl)glycerol 3-phosphate + 5-amino-1-(5-phospho-beta-D-ribosyl)imidazole-4-carboxamide + L-glutamate + H(+)</text>
        <dbReference type="Rhea" id="RHEA:24793"/>
        <dbReference type="ChEBI" id="CHEBI:15378"/>
        <dbReference type="ChEBI" id="CHEBI:29985"/>
        <dbReference type="ChEBI" id="CHEBI:58278"/>
        <dbReference type="ChEBI" id="CHEBI:58359"/>
        <dbReference type="ChEBI" id="CHEBI:58475"/>
        <dbReference type="ChEBI" id="CHEBI:58525"/>
        <dbReference type="EC" id="4.3.2.10"/>
    </reaction>
</comment>
<evidence type="ECO:0000313" key="14">
    <source>
        <dbReference type="Proteomes" id="UP000575898"/>
    </source>
</evidence>
<dbReference type="InterPro" id="IPR010139">
    <property type="entry name" value="Imidazole-glycPsynth_HisH"/>
</dbReference>
<dbReference type="Gene3D" id="3.40.50.880">
    <property type="match status" value="1"/>
</dbReference>
<dbReference type="EC" id="4.3.2.10" evidence="10"/>
<name>A0A840MPQ7_9PROT</name>
<dbReference type="NCBIfam" id="TIGR01855">
    <property type="entry name" value="IMP_synth_hisH"/>
    <property type="match status" value="1"/>
</dbReference>
<dbReference type="HAMAP" id="MF_00278">
    <property type="entry name" value="HisH"/>
    <property type="match status" value="1"/>
</dbReference>